<accession>A0A816LFF5</accession>
<gene>
    <name evidence="2" type="ORF">WKI299_LOCUS2357</name>
</gene>
<dbReference type="EMBL" id="CAJNRF010000246">
    <property type="protein sequence ID" value="CAF1949848.1"/>
    <property type="molecule type" value="Genomic_DNA"/>
</dbReference>
<dbReference type="Proteomes" id="UP000663856">
    <property type="component" value="Unassembled WGS sequence"/>
</dbReference>
<feature type="compositionally biased region" description="Low complexity" evidence="1">
    <location>
        <begin position="101"/>
        <end position="112"/>
    </location>
</feature>
<dbReference type="AlphaFoldDB" id="A0A816LFF5"/>
<feature type="non-terminal residue" evidence="2">
    <location>
        <position position="1"/>
    </location>
</feature>
<feature type="region of interest" description="Disordered" evidence="1">
    <location>
        <begin position="100"/>
        <end position="120"/>
    </location>
</feature>
<reference evidence="2" key="1">
    <citation type="submission" date="2021-02" db="EMBL/GenBank/DDBJ databases">
        <authorList>
            <person name="Nowell W R."/>
        </authorList>
    </citation>
    <scope>NUCLEOTIDE SEQUENCE</scope>
</reference>
<name>A0A816LFF5_9BILA</name>
<evidence type="ECO:0000313" key="3">
    <source>
        <dbReference type="Proteomes" id="UP000663856"/>
    </source>
</evidence>
<protein>
    <submittedName>
        <fullName evidence="2">Uncharacterized protein</fullName>
    </submittedName>
</protein>
<organism evidence="2 3">
    <name type="scientific">Rotaria magnacalcarata</name>
    <dbReference type="NCBI Taxonomy" id="392030"/>
    <lineage>
        <taxon>Eukaryota</taxon>
        <taxon>Metazoa</taxon>
        <taxon>Spiralia</taxon>
        <taxon>Gnathifera</taxon>
        <taxon>Rotifera</taxon>
        <taxon>Eurotatoria</taxon>
        <taxon>Bdelloidea</taxon>
        <taxon>Philodinida</taxon>
        <taxon>Philodinidae</taxon>
        <taxon>Rotaria</taxon>
    </lineage>
</organism>
<sequence length="157" mass="17994">MEFNPDELNRFILDLFGQYSTNDDINNPCKSEPMEPSNPNVTSTHIRAAATVTTTTTTSIGDSNNHNKRFCFVIFNNPNLSQILNTNVFKGEIETDETRHTLSTSLTNSSSNDIDERSPSRRFSAHVEKVINEFMQHQKPPFSRTYICYCFSHQHEQ</sequence>
<proteinExistence type="predicted"/>
<evidence type="ECO:0000313" key="2">
    <source>
        <dbReference type="EMBL" id="CAF1949848.1"/>
    </source>
</evidence>
<evidence type="ECO:0000256" key="1">
    <source>
        <dbReference type="SAM" id="MobiDB-lite"/>
    </source>
</evidence>
<comment type="caution">
    <text evidence="2">The sequence shown here is derived from an EMBL/GenBank/DDBJ whole genome shotgun (WGS) entry which is preliminary data.</text>
</comment>